<evidence type="ECO:0000256" key="5">
    <source>
        <dbReference type="ARBA" id="ARBA00022842"/>
    </source>
</evidence>
<dbReference type="Proteomes" id="UP000199433">
    <property type="component" value="Unassembled WGS sequence"/>
</dbReference>
<dbReference type="PANTHER" id="PTHR12992:SF11">
    <property type="entry name" value="MITOCHONDRIAL COENZYME A DIPHOSPHATASE NUDT8"/>
    <property type="match status" value="1"/>
</dbReference>
<proteinExistence type="inferred from homology"/>
<dbReference type="PROSITE" id="PS00893">
    <property type="entry name" value="NUDIX_BOX"/>
    <property type="match status" value="1"/>
</dbReference>
<evidence type="ECO:0000256" key="6">
    <source>
        <dbReference type="ARBA" id="ARBA00023211"/>
    </source>
</evidence>
<keyword evidence="4 7" id="KW-0378">Hydrolase</keyword>
<dbReference type="CDD" id="cd03426">
    <property type="entry name" value="NUDIX_CoAse_Nudt7"/>
    <property type="match status" value="1"/>
</dbReference>
<dbReference type="AlphaFoldDB" id="A0A1G8YDG8"/>
<evidence type="ECO:0000313" key="10">
    <source>
        <dbReference type="Proteomes" id="UP000199433"/>
    </source>
</evidence>
<comment type="similarity">
    <text evidence="7">Belongs to the Nudix hydrolase family.</text>
</comment>
<gene>
    <name evidence="9" type="ORF">SAMN04488098_100948</name>
</gene>
<evidence type="ECO:0000256" key="1">
    <source>
        <dbReference type="ARBA" id="ARBA00001936"/>
    </source>
</evidence>
<dbReference type="PROSITE" id="PS51462">
    <property type="entry name" value="NUDIX"/>
    <property type="match status" value="1"/>
</dbReference>
<evidence type="ECO:0000256" key="7">
    <source>
        <dbReference type="RuleBase" id="RU003476"/>
    </source>
</evidence>
<keyword evidence="6" id="KW-0464">Manganese</keyword>
<dbReference type="PRINTS" id="PR00502">
    <property type="entry name" value="NUDIXFAMILY"/>
</dbReference>
<dbReference type="EMBL" id="FNFK01000009">
    <property type="protein sequence ID" value="SDK00766.1"/>
    <property type="molecule type" value="Genomic_DNA"/>
</dbReference>
<dbReference type="Pfam" id="PF00293">
    <property type="entry name" value="NUDIX"/>
    <property type="match status" value="1"/>
</dbReference>
<keyword evidence="3" id="KW-0479">Metal-binding</keyword>
<keyword evidence="5" id="KW-0460">Magnesium</keyword>
<comment type="cofactor">
    <cofactor evidence="2">
        <name>Mg(2+)</name>
        <dbReference type="ChEBI" id="CHEBI:18420"/>
    </cofactor>
</comment>
<accession>A0A1G8YDG8</accession>
<comment type="cofactor">
    <cofactor evidence="1">
        <name>Mn(2+)</name>
        <dbReference type="ChEBI" id="CHEBI:29035"/>
    </cofactor>
</comment>
<dbReference type="PANTHER" id="PTHR12992">
    <property type="entry name" value="NUDIX HYDROLASE"/>
    <property type="match status" value="1"/>
</dbReference>
<evidence type="ECO:0000256" key="2">
    <source>
        <dbReference type="ARBA" id="ARBA00001946"/>
    </source>
</evidence>
<feature type="domain" description="Nudix hydrolase" evidence="8">
    <location>
        <begin position="24"/>
        <end position="163"/>
    </location>
</feature>
<dbReference type="SUPFAM" id="SSF55811">
    <property type="entry name" value="Nudix"/>
    <property type="match status" value="1"/>
</dbReference>
<dbReference type="Gene3D" id="3.90.79.10">
    <property type="entry name" value="Nucleoside Triphosphate Pyrophosphohydrolase"/>
    <property type="match status" value="1"/>
</dbReference>
<sequence>MLDMENNRIRDKISQYRPEPLGGQRRFSVFLPLIDIDGETHILFEKRSQTVSQPGETSFPGGAVEEGETYEEAAIRETVEELNVKESQIDIYGEIDYIATHTHVIYCFAGELKNCTLKSLQPNKEVESLFTIPLDYFLTHQPEYHYVDLIMEHKEDFPFELISNGDKYRWTTRKQGIPFYRLEGQYLWGFTAQFTHRFIDIITDRQTTEIKGEQI</sequence>
<evidence type="ECO:0000256" key="4">
    <source>
        <dbReference type="ARBA" id="ARBA00022801"/>
    </source>
</evidence>
<dbReference type="InterPro" id="IPR015797">
    <property type="entry name" value="NUDIX_hydrolase-like_dom_sf"/>
</dbReference>
<evidence type="ECO:0000313" key="9">
    <source>
        <dbReference type="EMBL" id="SDK00766.1"/>
    </source>
</evidence>
<dbReference type="InterPro" id="IPR000086">
    <property type="entry name" value="NUDIX_hydrolase_dom"/>
</dbReference>
<dbReference type="GO" id="GO:0046872">
    <property type="term" value="F:metal ion binding"/>
    <property type="evidence" value="ECO:0007669"/>
    <property type="project" value="UniProtKB-KW"/>
</dbReference>
<name>A0A1G8YDG8_9LACT</name>
<dbReference type="STRING" id="426701.SAMN04488098_100948"/>
<dbReference type="InterPro" id="IPR020084">
    <property type="entry name" value="NUDIX_hydrolase_CS"/>
</dbReference>
<dbReference type="InterPro" id="IPR020476">
    <property type="entry name" value="Nudix_hydrolase"/>
</dbReference>
<protein>
    <submittedName>
        <fullName evidence="9">NUDIX domain-containing protein</fullName>
    </submittedName>
</protein>
<reference evidence="10" key="1">
    <citation type="submission" date="2016-10" db="EMBL/GenBank/DDBJ databases">
        <authorList>
            <person name="Varghese N."/>
            <person name="Submissions S."/>
        </authorList>
    </citation>
    <scope>NUCLEOTIDE SEQUENCE [LARGE SCALE GENOMIC DNA]</scope>
    <source>
        <strain evidence="10">DSM 19181</strain>
    </source>
</reference>
<dbReference type="InterPro" id="IPR045121">
    <property type="entry name" value="CoAse"/>
</dbReference>
<evidence type="ECO:0000256" key="3">
    <source>
        <dbReference type="ARBA" id="ARBA00022723"/>
    </source>
</evidence>
<keyword evidence="10" id="KW-1185">Reference proteome</keyword>
<organism evidence="9 10">
    <name type="scientific">Alkalibacterium thalassium</name>
    <dbReference type="NCBI Taxonomy" id="426701"/>
    <lineage>
        <taxon>Bacteria</taxon>
        <taxon>Bacillati</taxon>
        <taxon>Bacillota</taxon>
        <taxon>Bacilli</taxon>
        <taxon>Lactobacillales</taxon>
        <taxon>Carnobacteriaceae</taxon>
        <taxon>Alkalibacterium</taxon>
    </lineage>
</organism>
<dbReference type="GO" id="GO:0010945">
    <property type="term" value="F:coenzyme A diphosphatase activity"/>
    <property type="evidence" value="ECO:0007669"/>
    <property type="project" value="InterPro"/>
</dbReference>
<evidence type="ECO:0000259" key="8">
    <source>
        <dbReference type="PROSITE" id="PS51462"/>
    </source>
</evidence>